<reference evidence="1 2" key="1">
    <citation type="submission" date="2018-11" db="EMBL/GenBank/DDBJ databases">
        <title>Proposal to divide the Flavobacteriaceae and reorganize its genera based on Amino Acid Identity values calculated from whole genome sequences.</title>
        <authorList>
            <person name="Nicholson A.C."/>
            <person name="Gulvik C.A."/>
            <person name="Whitney A.M."/>
            <person name="Humrighouse B.W."/>
            <person name="Bell M."/>
            <person name="Holmes B."/>
            <person name="Steigerwalt A."/>
            <person name="Villarma A."/>
            <person name="Sheth M."/>
            <person name="Batra D."/>
            <person name="Pryor J."/>
            <person name="Bernardet J.-F."/>
            <person name="Hugo C."/>
            <person name="Kampfer P."/>
            <person name="Newman J."/>
            <person name="Mcquiston J.R."/>
        </authorList>
    </citation>
    <scope>NUCLEOTIDE SEQUENCE [LARGE SCALE GENOMIC DNA]</scope>
    <source>
        <strain evidence="1 2">G0235</strain>
    </source>
</reference>
<dbReference type="EMBL" id="RJTW01000007">
    <property type="protein sequence ID" value="ROH90686.1"/>
    <property type="molecule type" value="Genomic_DNA"/>
</dbReference>
<accession>A0ABX9X728</accession>
<proteinExistence type="predicted"/>
<evidence type="ECO:0000313" key="2">
    <source>
        <dbReference type="Proteomes" id="UP000281899"/>
    </source>
</evidence>
<keyword evidence="2" id="KW-1185">Reference proteome</keyword>
<name>A0ABX9X728_9FLAO</name>
<protein>
    <submittedName>
        <fullName evidence="1">Uncharacterized protein</fullName>
    </submittedName>
</protein>
<evidence type="ECO:0000313" key="1">
    <source>
        <dbReference type="EMBL" id="ROH90686.1"/>
    </source>
</evidence>
<organism evidence="1 2">
    <name type="scientific">Chryseobacterium cucumeris</name>
    <dbReference type="NCBI Taxonomy" id="1813611"/>
    <lineage>
        <taxon>Bacteria</taxon>
        <taxon>Pseudomonadati</taxon>
        <taxon>Bacteroidota</taxon>
        <taxon>Flavobacteriia</taxon>
        <taxon>Flavobacteriales</taxon>
        <taxon>Weeksellaceae</taxon>
        <taxon>Chryseobacterium group</taxon>
        <taxon>Chryseobacterium</taxon>
    </lineage>
</organism>
<dbReference type="Proteomes" id="UP000281899">
    <property type="component" value="Unassembled WGS sequence"/>
</dbReference>
<sequence>MKSGALSIYTIRSTFIFAPPFRCCQCTKAIIQNPSLAQRNPALPVYPQQEFIFETYIKNKDRILLQKKYALNSHRFYR</sequence>
<gene>
    <name evidence="1" type="ORF">EGI15_18680</name>
</gene>
<comment type="caution">
    <text evidence="1">The sequence shown here is derived from an EMBL/GenBank/DDBJ whole genome shotgun (WGS) entry which is preliminary data.</text>
</comment>